<dbReference type="FunFam" id="2.60.40.10:FF:000270">
    <property type="entry name" value="Cell surface protein"/>
    <property type="match status" value="1"/>
</dbReference>
<sequence>MKTNLIMKKHLLLLVLGLIIVASCKKEDPENILPTASFSISSSAPETEETISFTDLSTDSDGEIESWSWDFGNGSSSTEQNPSTIYTDPGKYTISLTVTDNRGGVGTKTQELDVIDGNQIPNVAFGIAATSNIIETTDGLLYGETSTDSIFFKGMELNFTDNSSDDGTITSYSWDFGDGTTSDATNPTHTYSEDAKTYEVTLSVTDDEGAVGTYTKKVYIAGLKWTFLTNSMETASPSVDDNGDIYIGDRAGYVYKINKDNGTAIWTFEAGERVRSSVTISDDGQTVYVGSNAEKFYAIDAATGAEKWSVDVTGQIDKSSAALDVDGNLYVGTGDGILYSFDASGNENWTFDGGHEDGGIQSSPIYYNNMVFVAIDSMVYGVNASTGEKTWGYDTNGDRYEGHFVIDDNGYLYGGSEENDENFGYLYALNTADGSEIWQRDVPGEVRANSPILGEDGGLYISTEDGDDQASMAMYKLDAASGAQLWESTPAEDDFKVGGTLGATGTIYIGSNDDHFYLVDSETGGTMLKFRYEDADHSTVPVIGTDGTVYFGNRGSFLYALSVFDNEALPVAGWPTVGGNAKHQDRK</sequence>
<dbReference type="InterPro" id="IPR011047">
    <property type="entry name" value="Quinoprotein_ADH-like_sf"/>
</dbReference>
<dbReference type="Gene3D" id="2.130.10.10">
    <property type="entry name" value="YVTN repeat-like/Quinoprotein amine dehydrogenase"/>
    <property type="match status" value="1"/>
</dbReference>
<evidence type="ECO:0000259" key="1">
    <source>
        <dbReference type="PROSITE" id="PS50093"/>
    </source>
</evidence>
<proteinExistence type="predicted"/>
<evidence type="ECO:0000313" key="3">
    <source>
        <dbReference type="Proteomes" id="UP000199437"/>
    </source>
</evidence>
<dbReference type="InterPro" id="IPR035986">
    <property type="entry name" value="PKD_dom_sf"/>
</dbReference>
<dbReference type="InterPro" id="IPR002372">
    <property type="entry name" value="PQQ_rpt_dom"/>
</dbReference>
<dbReference type="PANTHER" id="PTHR34512:SF30">
    <property type="entry name" value="OUTER MEMBRANE PROTEIN ASSEMBLY FACTOR BAMB"/>
    <property type="match status" value="1"/>
</dbReference>
<evidence type="ECO:0000313" key="2">
    <source>
        <dbReference type="EMBL" id="SEW26344.1"/>
    </source>
</evidence>
<dbReference type="InterPro" id="IPR000601">
    <property type="entry name" value="PKD_dom"/>
</dbReference>
<dbReference type="PROSITE" id="PS50093">
    <property type="entry name" value="PKD"/>
    <property type="match status" value="2"/>
</dbReference>
<dbReference type="SUPFAM" id="SSF49299">
    <property type="entry name" value="PKD domain"/>
    <property type="match status" value="2"/>
</dbReference>
<dbReference type="PANTHER" id="PTHR34512">
    <property type="entry name" value="CELL SURFACE PROTEIN"/>
    <property type="match status" value="1"/>
</dbReference>
<feature type="domain" description="PKD" evidence="1">
    <location>
        <begin position="154"/>
        <end position="220"/>
    </location>
</feature>
<dbReference type="SMART" id="SM00564">
    <property type="entry name" value="PQQ"/>
    <property type="match status" value="8"/>
</dbReference>
<keyword evidence="3" id="KW-1185">Reference proteome</keyword>
<organism evidence="2 3">
    <name type="scientific">Roseivirga pacifica</name>
    <dbReference type="NCBI Taxonomy" id="1267423"/>
    <lineage>
        <taxon>Bacteria</taxon>
        <taxon>Pseudomonadati</taxon>
        <taxon>Bacteroidota</taxon>
        <taxon>Cytophagia</taxon>
        <taxon>Cytophagales</taxon>
        <taxon>Roseivirgaceae</taxon>
        <taxon>Roseivirga</taxon>
    </lineage>
</organism>
<reference evidence="3" key="1">
    <citation type="submission" date="2016-10" db="EMBL/GenBank/DDBJ databases">
        <authorList>
            <person name="Varghese N."/>
            <person name="Submissions S."/>
        </authorList>
    </citation>
    <scope>NUCLEOTIDE SEQUENCE [LARGE SCALE GENOMIC DNA]</scope>
    <source>
        <strain evidence="3">CGMCC 1.12402</strain>
    </source>
</reference>
<dbReference type="Pfam" id="PF13360">
    <property type="entry name" value="PQQ_2"/>
    <property type="match status" value="1"/>
</dbReference>
<dbReference type="InterPro" id="IPR018391">
    <property type="entry name" value="PQQ_b-propeller_rpt"/>
</dbReference>
<dbReference type="AlphaFoldDB" id="A0A1I0QH04"/>
<dbReference type="Gene3D" id="2.40.10.480">
    <property type="match status" value="1"/>
</dbReference>
<dbReference type="Gene3D" id="2.60.40.10">
    <property type="entry name" value="Immunoglobulins"/>
    <property type="match status" value="2"/>
</dbReference>
<dbReference type="Pfam" id="PF18911">
    <property type="entry name" value="PKD_4"/>
    <property type="match status" value="2"/>
</dbReference>
<dbReference type="EMBL" id="FOIR01000002">
    <property type="protein sequence ID" value="SEW26344.1"/>
    <property type="molecule type" value="Genomic_DNA"/>
</dbReference>
<dbReference type="SMART" id="SM00089">
    <property type="entry name" value="PKD"/>
    <property type="match status" value="2"/>
</dbReference>
<dbReference type="STRING" id="1267423.SAMN05216290_2333"/>
<dbReference type="Proteomes" id="UP000199437">
    <property type="component" value="Unassembled WGS sequence"/>
</dbReference>
<dbReference type="InterPro" id="IPR015943">
    <property type="entry name" value="WD40/YVTN_repeat-like_dom_sf"/>
</dbReference>
<dbReference type="PROSITE" id="PS51257">
    <property type="entry name" value="PROKAR_LIPOPROTEIN"/>
    <property type="match status" value="1"/>
</dbReference>
<gene>
    <name evidence="2" type="ORF">SAMN05216290_2333</name>
</gene>
<dbReference type="SUPFAM" id="SSF50998">
    <property type="entry name" value="Quinoprotein alcohol dehydrogenase-like"/>
    <property type="match status" value="1"/>
</dbReference>
<feature type="domain" description="PKD" evidence="1">
    <location>
        <begin position="34"/>
        <end position="114"/>
    </location>
</feature>
<dbReference type="InterPro" id="IPR013783">
    <property type="entry name" value="Ig-like_fold"/>
</dbReference>
<protein>
    <submittedName>
        <fullName evidence="2">Outer membrane protein assembly factor BamB, contains PQQ-like beta-propeller repeat</fullName>
    </submittedName>
</protein>
<name>A0A1I0QH04_9BACT</name>
<dbReference type="InterPro" id="IPR022409">
    <property type="entry name" value="PKD/Chitinase_dom"/>
</dbReference>
<accession>A0A1I0QH04</accession>
<dbReference type="CDD" id="cd00146">
    <property type="entry name" value="PKD"/>
    <property type="match status" value="2"/>
</dbReference>
<dbReference type="Gene3D" id="2.40.128.630">
    <property type="match status" value="1"/>
</dbReference>